<keyword evidence="3 6" id="KW-0349">Heme</keyword>
<keyword evidence="7" id="KW-0560">Oxidoreductase</keyword>
<evidence type="ECO:0000256" key="4">
    <source>
        <dbReference type="ARBA" id="ARBA00022723"/>
    </source>
</evidence>
<dbReference type="InterPro" id="IPR002401">
    <property type="entry name" value="Cyt_P450_E_grp-I"/>
</dbReference>
<accession>A0AA38RJN7</accession>
<evidence type="ECO:0000256" key="1">
    <source>
        <dbReference type="ARBA" id="ARBA00001971"/>
    </source>
</evidence>
<dbReference type="PANTHER" id="PTHR24305:SF232">
    <property type="entry name" value="P450, PUTATIVE (EUROFUNG)-RELATED"/>
    <property type="match status" value="1"/>
</dbReference>
<dbReference type="InterPro" id="IPR001128">
    <property type="entry name" value="Cyt_P450"/>
</dbReference>
<dbReference type="InterPro" id="IPR017972">
    <property type="entry name" value="Cyt_P450_CS"/>
</dbReference>
<dbReference type="Pfam" id="PF00067">
    <property type="entry name" value="p450"/>
    <property type="match status" value="2"/>
</dbReference>
<evidence type="ECO:0000256" key="2">
    <source>
        <dbReference type="ARBA" id="ARBA00010617"/>
    </source>
</evidence>
<evidence type="ECO:0000256" key="3">
    <source>
        <dbReference type="ARBA" id="ARBA00022617"/>
    </source>
</evidence>
<dbReference type="EMBL" id="JANBVN010000080">
    <property type="protein sequence ID" value="KAJ9149541.1"/>
    <property type="molecule type" value="Genomic_DNA"/>
</dbReference>
<dbReference type="PROSITE" id="PS00086">
    <property type="entry name" value="CYTOCHROME_P450"/>
    <property type="match status" value="1"/>
</dbReference>
<evidence type="ECO:0000256" key="7">
    <source>
        <dbReference type="RuleBase" id="RU000461"/>
    </source>
</evidence>
<evidence type="ECO:0000313" key="8">
    <source>
        <dbReference type="EMBL" id="KAJ9149541.1"/>
    </source>
</evidence>
<feature type="binding site" description="axial binding residue" evidence="6">
    <location>
        <position position="453"/>
    </location>
    <ligand>
        <name>heme</name>
        <dbReference type="ChEBI" id="CHEBI:30413"/>
    </ligand>
    <ligandPart>
        <name>Fe</name>
        <dbReference type="ChEBI" id="CHEBI:18248"/>
    </ligandPart>
</feature>
<comment type="caution">
    <text evidence="8">The sequence shown here is derived from an EMBL/GenBank/DDBJ whole genome shotgun (WGS) entry which is preliminary data.</text>
</comment>
<comment type="cofactor">
    <cofactor evidence="1 6">
        <name>heme</name>
        <dbReference type="ChEBI" id="CHEBI:30413"/>
    </cofactor>
</comment>
<dbReference type="InterPro" id="IPR036396">
    <property type="entry name" value="Cyt_P450_sf"/>
</dbReference>
<proteinExistence type="inferred from homology"/>
<protein>
    <submittedName>
        <fullName evidence="8">Cytochrome P450</fullName>
    </submittedName>
</protein>
<dbReference type="Proteomes" id="UP001174691">
    <property type="component" value="Unassembled WGS sequence"/>
</dbReference>
<dbReference type="GO" id="GO:0004497">
    <property type="term" value="F:monooxygenase activity"/>
    <property type="evidence" value="ECO:0007669"/>
    <property type="project" value="UniProtKB-KW"/>
</dbReference>
<keyword evidence="5 6" id="KW-0408">Iron</keyword>
<dbReference type="PRINTS" id="PR00385">
    <property type="entry name" value="P450"/>
</dbReference>
<keyword evidence="4 6" id="KW-0479">Metal-binding</keyword>
<name>A0AA38RJN7_9PEZI</name>
<keyword evidence="9" id="KW-1185">Reference proteome</keyword>
<evidence type="ECO:0000256" key="5">
    <source>
        <dbReference type="ARBA" id="ARBA00023004"/>
    </source>
</evidence>
<dbReference type="SUPFAM" id="SSF48264">
    <property type="entry name" value="Cytochrome P450"/>
    <property type="match status" value="1"/>
</dbReference>
<keyword evidence="7" id="KW-0503">Monooxygenase</keyword>
<dbReference type="GO" id="GO:0020037">
    <property type="term" value="F:heme binding"/>
    <property type="evidence" value="ECO:0007669"/>
    <property type="project" value="InterPro"/>
</dbReference>
<evidence type="ECO:0000256" key="6">
    <source>
        <dbReference type="PIRSR" id="PIRSR602401-1"/>
    </source>
</evidence>
<dbReference type="Gene3D" id="1.10.630.10">
    <property type="entry name" value="Cytochrome P450"/>
    <property type="match status" value="1"/>
</dbReference>
<reference evidence="8" key="1">
    <citation type="submission" date="2022-07" db="EMBL/GenBank/DDBJ databases">
        <title>Fungi with potential for degradation of polypropylene.</title>
        <authorList>
            <person name="Gostincar C."/>
        </authorList>
    </citation>
    <scope>NUCLEOTIDE SEQUENCE</scope>
    <source>
        <strain evidence="8">EXF-13287</strain>
    </source>
</reference>
<dbReference type="PANTHER" id="PTHR24305">
    <property type="entry name" value="CYTOCHROME P450"/>
    <property type="match status" value="1"/>
</dbReference>
<dbReference type="GO" id="GO:0016705">
    <property type="term" value="F:oxidoreductase activity, acting on paired donors, with incorporation or reduction of molecular oxygen"/>
    <property type="evidence" value="ECO:0007669"/>
    <property type="project" value="InterPro"/>
</dbReference>
<comment type="similarity">
    <text evidence="2 7">Belongs to the cytochrome P450 family.</text>
</comment>
<organism evidence="8 9">
    <name type="scientific">Coniochaeta hoffmannii</name>
    <dbReference type="NCBI Taxonomy" id="91930"/>
    <lineage>
        <taxon>Eukaryota</taxon>
        <taxon>Fungi</taxon>
        <taxon>Dikarya</taxon>
        <taxon>Ascomycota</taxon>
        <taxon>Pezizomycotina</taxon>
        <taxon>Sordariomycetes</taxon>
        <taxon>Sordariomycetidae</taxon>
        <taxon>Coniochaetales</taxon>
        <taxon>Coniochaetaceae</taxon>
        <taxon>Coniochaeta</taxon>
    </lineage>
</organism>
<evidence type="ECO:0000313" key="9">
    <source>
        <dbReference type="Proteomes" id="UP001174691"/>
    </source>
</evidence>
<dbReference type="PRINTS" id="PR00463">
    <property type="entry name" value="EP450I"/>
</dbReference>
<dbReference type="CDD" id="cd11060">
    <property type="entry name" value="CYP57A1-like"/>
    <property type="match status" value="1"/>
</dbReference>
<sequence length="506" mass="56901">MAMTGGAFNLARDCRLKWTNLWRLYHISRGSFHKVLEKLHRQYGPVVRIGPNVLDMDSPEVIKTVFNTKGDWKKTDYYHASSVMVGGVNVYNLFSQTDPKKHALERRPIARYYTLNNILTMEPHMDKVLNHLCRQLETKFIDGPNRGKICDLGDWILYYTWDVVGAVTFTEPLGYLDHGRDFDGTLRAAERAMDYFSAVGCMPALDKLLAKNPYVKVTLPGFDNIPNLTLRRMAARFRGGGGGGGVHDQFHDRGTLPPDFLDMFIETKKTTTKSPDDTDTGPVIGDGQIVSWLMINLIAGADTTAITIRSALYFCLRHPPVWARLRAELAAAGVTKADCPVQYRACRHVGYLEAVVREALRMLPGVSLPLERYVPPGGFQLADGRFIPEGVAVGVNPYVVARNRAVWGADAERFRPERWLRDEGGGETEGAFRRRLQAMNDADLSFGGGSRVCIGKYLGLVQVYKVVATFATLYDVELVEPEREWTVRNSWFPRQKGLVVRILRRG</sequence>
<gene>
    <name evidence="8" type="ORF">NKR19_g5678</name>
</gene>
<dbReference type="GO" id="GO:0005506">
    <property type="term" value="F:iron ion binding"/>
    <property type="evidence" value="ECO:0007669"/>
    <property type="project" value="InterPro"/>
</dbReference>
<dbReference type="AlphaFoldDB" id="A0AA38RJN7"/>
<dbReference type="InterPro" id="IPR050121">
    <property type="entry name" value="Cytochrome_P450_monoxygenase"/>
</dbReference>